<dbReference type="EMBL" id="LRGB01000868">
    <property type="protein sequence ID" value="KZS15676.1"/>
    <property type="molecule type" value="Genomic_DNA"/>
</dbReference>
<dbReference type="AlphaFoldDB" id="A0A162CQ28"/>
<accession>A0A162CQ28</accession>
<keyword evidence="2" id="KW-1185">Reference proteome</keyword>
<reference evidence="1 2" key="1">
    <citation type="submission" date="2016-03" db="EMBL/GenBank/DDBJ databases">
        <title>EvidentialGene: Evidence-directed Construction of Genes on Genomes.</title>
        <authorList>
            <person name="Gilbert D.G."/>
            <person name="Choi J.-H."/>
            <person name="Mockaitis K."/>
            <person name="Colbourne J."/>
            <person name="Pfrender M."/>
        </authorList>
    </citation>
    <scope>NUCLEOTIDE SEQUENCE [LARGE SCALE GENOMIC DNA]</scope>
    <source>
        <strain evidence="1 2">Xinb3</strain>
        <tissue evidence="1">Complete organism</tissue>
    </source>
</reference>
<evidence type="ECO:0000313" key="2">
    <source>
        <dbReference type="Proteomes" id="UP000076858"/>
    </source>
</evidence>
<proteinExistence type="predicted"/>
<evidence type="ECO:0000313" key="1">
    <source>
        <dbReference type="EMBL" id="KZS15676.1"/>
    </source>
</evidence>
<name>A0A162CQ28_9CRUS</name>
<protein>
    <submittedName>
        <fullName evidence="1">Uncharacterized protein</fullName>
    </submittedName>
</protein>
<comment type="caution">
    <text evidence="1">The sequence shown here is derived from an EMBL/GenBank/DDBJ whole genome shotgun (WGS) entry which is preliminary data.</text>
</comment>
<dbReference type="Proteomes" id="UP000076858">
    <property type="component" value="Unassembled WGS sequence"/>
</dbReference>
<organism evidence="1 2">
    <name type="scientific">Daphnia magna</name>
    <dbReference type="NCBI Taxonomy" id="35525"/>
    <lineage>
        <taxon>Eukaryota</taxon>
        <taxon>Metazoa</taxon>
        <taxon>Ecdysozoa</taxon>
        <taxon>Arthropoda</taxon>
        <taxon>Crustacea</taxon>
        <taxon>Branchiopoda</taxon>
        <taxon>Diplostraca</taxon>
        <taxon>Cladocera</taxon>
        <taxon>Anomopoda</taxon>
        <taxon>Daphniidae</taxon>
        <taxon>Daphnia</taxon>
    </lineage>
</organism>
<gene>
    <name evidence="1" type="ORF">APZ42_018909</name>
</gene>
<sequence>MVRKEGRNGIGHDNFQNAGYSLLSVRFFCFGNTPKVQSISYRLWQSALGIACLKIKIAAP</sequence>